<dbReference type="AlphaFoldDB" id="A0A6L9SVQ4"/>
<proteinExistence type="predicted"/>
<accession>A0A6L9SVQ4</accession>
<reference evidence="2 3" key="1">
    <citation type="submission" date="2019-10" db="EMBL/GenBank/DDBJ databases">
        <title>Bifidobacterium from non-human primates.</title>
        <authorList>
            <person name="Modesto M."/>
        </authorList>
    </citation>
    <scope>NUCLEOTIDE SEQUENCE [LARGE SCALE GENOMIC DNA]</scope>
    <source>
        <strain evidence="2 3">SMA15</strain>
    </source>
</reference>
<evidence type="ECO:0000256" key="1">
    <source>
        <dbReference type="SAM" id="MobiDB-lite"/>
    </source>
</evidence>
<feature type="region of interest" description="Disordered" evidence="1">
    <location>
        <begin position="158"/>
        <end position="195"/>
    </location>
</feature>
<keyword evidence="3" id="KW-1185">Reference proteome</keyword>
<evidence type="ECO:0000313" key="2">
    <source>
        <dbReference type="EMBL" id="NEG55241.1"/>
    </source>
</evidence>
<evidence type="ECO:0000313" key="3">
    <source>
        <dbReference type="Proteomes" id="UP000483293"/>
    </source>
</evidence>
<protein>
    <submittedName>
        <fullName evidence="2">Uncharacterized protein</fullName>
    </submittedName>
</protein>
<comment type="caution">
    <text evidence="2">The sequence shown here is derived from an EMBL/GenBank/DDBJ whole genome shotgun (WGS) entry which is preliminary data.</text>
</comment>
<dbReference type="Pfam" id="PF20310">
    <property type="entry name" value="HTH_Tnp_2"/>
    <property type="match status" value="1"/>
</dbReference>
<name>A0A6L9SVQ4_9BIFI</name>
<organism evidence="2 3">
    <name type="scientific">Bifidobacterium platyrrhinorum</name>
    <dbReference type="NCBI Taxonomy" id="2661628"/>
    <lineage>
        <taxon>Bacteria</taxon>
        <taxon>Bacillati</taxon>
        <taxon>Actinomycetota</taxon>
        <taxon>Actinomycetes</taxon>
        <taxon>Bifidobacteriales</taxon>
        <taxon>Bifidobacteriaceae</taxon>
        <taxon>Bifidobacterium</taxon>
    </lineage>
</organism>
<sequence>MAHSTFTKEEVAYLYSLPAVSRVIDGRITYDKAFKRECVRQYLAGRSPSRIFREAGLDPELVGYKRIERCMARWKERYGDEVSGAAGRDGEDLEPLPAGHGAAYLKEIGQQIHRIEELENTVSSMRTRIMRLTNLLQRDALSSAGVADDVSVGDAGDGVGGGVGTAGPENGDAGFPGEGHASEAPVRSGAAAPAGSRGATHVEVYVVERDDFGNVVDMRMFVNGGRLSHDVPADVADALAGGGK</sequence>
<dbReference type="Proteomes" id="UP000483293">
    <property type="component" value="Unassembled WGS sequence"/>
</dbReference>
<feature type="compositionally biased region" description="Low complexity" evidence="1">
    <location>
        <begin position="184"/>
        <end position="195"/>
    </location>
</feature>
<dbReference type="InterPro" id="IPR046929">
    <property type="entry name" value="HTH_Tnp"/>
</dbReference>
<dbReference type="RefSeq" id="WP_163196959.1">
    <property type="nucleotide sequence ID" value="NZ_WHZV01000004.1"/>
</dbReference>
<dbReference type="EMBL" id="WHZV01000004">
    <property type="protein sequence ID" value="NEG55241.1"/>
    <property type="molecule type" value="Genomic_DNA"/>
</dbReference>
<gene>
    <name evidence="2" type="ORF">GFD21_05560</name>
</gene>